<dbReference type="AlphaFoldDB" id="A0A9W6UKS8"/>
<dbReference type="Gene3D" id="3.40.630.30">
    <property type="match status" value="1"/>
</dbReference>
<sequence length="188" mass="20355">MIIPHTEALGIRLTAAQTRTGSAVFEELTGLGLEKLPSRDAFTSMSLWPNGPHQQVCAQFEIVHPESGRIVGYTSLHELSPHSGYVKCSVALDPSRGGPGAATAATALTANYAFSMWNIRKIYFWTLDDSIAALDGTPIDAVKEVVFPEYVKDGDQLRTANVFAVYREQWETAGVEFVRTLAAGPPAS</sequence>
<reference evidence="1" key="1">
    <citation type="submission" date="2023-02" db="EMBL/GenBank/DDBJ databases">
        <title>Nocardiopsis ansamitocini NBRC 112285.</title>
        <authorList>
            <person name="Ichikawa N."/>
            <person name="Sato H."/>
            <person name="Tonouchi N."/>
        </authorList>
    </citation>
    <scope>NUCLEOTIDE SEQUENCE</scope>
    <source>
        <strain evidence="1">NBRC 112285</strain>
    </source>
</reference>
<dbReference type="EMBL" id="BSQG01000011">
    <property type="protein sequence ID" value="GLU50042.1"/>
    <property type="molecule type" value="Genomic_DNA"/>
</dbReference>
<dbReference type="RefSeq" id="WP_285761586.1">
    <property type="nucleotide sequence ID" value="NZ_BSQG01000011.1"/>
</dbReference>
<evidence type="ECO:0000313" key="2">
    <source>
        <dbReference type="Proteomes" id="UP001165092"/>
    </source>
</evidence>
<organism evidence="1 2">
    <name type="scientific">Nocardiopsis ansamitocini</name>
    <dbReference type="NCBI Taxonomy" id="1670832"/>
    <lineage>
        <taxon>Bacteria</taxon>
        <taxon>Bacillati</taxon>
        <taxon>Actinomycetota</taxon>
        <taxon>Actinomycetes</taxon>
        <taxon>Streptosporangiales</taxon>
        <taxon>Nocardiopsidaceae</taxon>
        <taxon>Nocardiopsis</taxon>
    </lineage>
</organism>
<evidence type="ECO:0008006" key="3">
    <source>
        <dbReference type="Google" id="ProtNLM"/>
    </source>
</evidence>
<accession>A0A9W6UKS8</accession>
<protein>
    <recommendedName>
        <fullName evidence="3">N-acetyltransferase domain-containing protein</fullName>
    </recommendedName>
</protein>
<dbReference type="SUPFAM" id="SSF55729">
    <property type="entry name" value="Acyl-CoA N-acyltransferases (Nat)"/>
    <property type="match status" value="1"/>
</dbReference>
<evidence type="ECO:0000313" key="1">
    <source>
        <dbReference type="EMBL" id="GLU50042.1"/>
    </source>
</evidence>
<dbReference type="InterPro" id="IPR016181">
    <property type="entry name" value="Acyl_CoA_acyltransferase"/>
</dbReference>
<proteinExistence type="predicted"/>
<keyword evidence="2" id="KW-1185">Reference proteome</keyword>
<comment type="caution">
    <text evidence="1">The sequence shown here is derived from an EMBL/GenBank/DDBJ whole genome shotgun (WGS) entry which is preliminary data.</text>
</comment>
<dbReference type="Proteomes" id="UP001165092">
    <property type="component" value="Unassembled WGS sequence"/>
</dbReference>
<name>A0A9W6UKS8_9ACTN</name>
<gene>
    <name evidence="1" type="ORF">Nans01_43930</name>
</gene>